<dbReference type="Gene3D" id="2.40.170.20">
    <property type="entry name" value="TonB-dependent receptor, beta-barrel domain"/>
    <property type="match status" value="1"/>
</dbReference>
<feature type="non-terminal residue" evidence="4">
    <location>
        <position position="1"/>
    </location>
</feature>
<dbReference type="AlphaFoldDB" id="A0A423XPU3"/>
<evidence type="ECO:0000256" key="1">
    <source>
        <dbReference type="ARBA" id="ARBA00004442"/>
    </source>
</evidence>
<evidence type="ECO:0000313" key="4">
    <source>
        <dbReference type="EMBL" id="ROW51790.1"/>
    </source>
</evidence>
<gene>
    <name evidence="4" type="ORF">C3E80_21830</name>
</gene>
<keyword evidence="4" id="KW-0675">Receptor</keyword>
<dbReference type="GO" id="GO:0009279">
    <property type="term" value="C:cell outer membrane"/>
    <property type="evidence" value="ECO:0007669"/>
    <property type="project" value="UniProtKB-SubCell"/>
</dbReference>
<sequence>ENDKEGATRRANVSLSGPLAGDALTMRLYGNINKTDADDYDINTAQNGSYAAGREGVRNKDINSVISWIIRPEQMLDFEYGYSRQGNI</sequence>
<evidence type="ECO:0000313" key="5">
    <source>
        <dbReference type="Proteomes" id="UP000285793"/>
    </source>
</evidence>
<dbReference type="InterPro" id="IPR036942">
    <property type="entry name" value="Beta-barrel_TonB_sf"/>
</dbReference>
<name>A0A423XPU3_9ENTR</name>
<evidence type="ECO:0000256" key="3">
    <source>
        <dbReference type="ARBA" id="ARBA00023237"/>
    </source>
</evidence>
<protein>
    <submittedName>
        <fullName evidence="4">TonB-dependent siderophore receptor</fullName>
    </submittedName>
</protein>
<keyword evidence="3" id="KW-0998">Cell outer membrane</keyword>
<accession>A0A423XPU3</accession>
<dbReference type="SUPFAM" id="SSF56935">
    <property type="entry name" value="Porins"/>
    <property type="match status" value="1"/>
</dbReference>
<keyword evidence="2" id="KW-0472">Membrane</keyword>
<proteinExistence type="predicted"/>
<dbReference type="EMBL" id="PQJL01000177">
    <property type="protein sequence ID" value="ROW51790.1"/>
    <property type="molecule type" value="Genomic_DNA"/>
</dbReference>
<evidence type="ECO:0000256" key="2">
    <source>
        <dbReference type="ARBA" id="ARBA00023136"/>
    </source>
</evidence>
<reference evidence="4 5" key="1">
    <citation type="journal article" date="2018" name="Front. Microbiol.">
        <title>An Investigation of an Acute Gastroenteritis Outbreak: Cronobacter sakazakii, a Potential Cause of Food-Borne Illness.</title>
        <authorList>
            <person name="Yong W."/>
            <person name="Guo B."/>
            <person name="Shi X."/>
            <person name="Cheng T."/>
            <person name="Chen M."/>
            <person name="Jiang X."/>
            <person name="Ye Y."/>
            <person name="Wang J."/>
            <person name="Xie G."/>
            <person name="Ding J."/>
        </authorList>
    </citation>
    <scope>NUCLEOTIDE SEQUENCE [LARGE SCALE GENOMIC DNA]</scope>
    <source>
        <strain evidence="4 5">S1</strain>
    </source>
</reference>
<organism evidence="4 5">
    <name type="scientific">Cronobacter malonaticus</name>
    <dbReference type="NCBI Taxonomy" id="413503"/>
    <lineage>
        <taxon>Bacteria</taxon>
        <taxon>Pseudomonadati</taxon>
        <taxon>Pseudomonadota</taxon>
        <taxon>Gammaproteobacteria</taxon>
        <taxon>Enterobacterales</taxon>
        <taxon>Enterobacteriaceae</taxon>
        <taxon>Cronobacter</taxon>
    </lineage>
</organism>
<comment type="caution">
    <text evidence="4">The sequence shown here is derived from an EMBL/GenBank/DDBJ whole genome shotgun (WGS) entry which is preliminary data.</text>
</comment>
<comment type="subcellular location">
    <subcellularLocation>
        <location evidence="1">Cell outer membrane</location>
    </subcellularLocation>
</comment>
<dbReference type="Proteomes" id="UP000285793">
    <property type="component" value="Unassembled WGS sequence"/>
</dbReference>
<feature type="non-terminal residue" evidence="4">
    <location>
        <position position="88"/>
    </location>
</feature>